<dbReference type="KEGG" id="pfla:Pflav_043390"/>
<proteinExistence type="predicted"/>
<accession>A0A6F8XVV2</accession>
<dbReference type="EMBL" id="AP022870">
    <property type="protein sequence ID" value="BCB77929.1"/>
    <property type="molecule type" value="Genomic_DNA"/>
</dbReference>
<dbReference type="PROSITE" id="PS51186">
    <property type="entry name" value="GNAT"/>
    <property type="match status" value="1"/>
</dbReference>
<dbReference type="SUPFAM" id="SSF55729">
    <property type="entry name" value="Acyl-CoA N-acyltransferases (Nat)"/>
    <property type="match status" value="1"/>
</dbReference>
<sequence>MTPHELEKAVDELLEAAPRVRMAVSLQQPELVDALTSRGFRRLGGPWFVRLWRSLADVDDLAGHTVPDGYTIRHVRPEELVERVEVHRRCWAPARIKRMLSLPVTGDEAGSSYSVDKHRAVMATPVYRADLDLVAVAADGSFAAFGLGWLDASAGAVLFEPIGTVPEHAGRGLARAVCAEILRAARDHGATQAVVSPRGDDGYPLPRRLYEGLRMREVAQVVSFGTV</sequence>
<organism evidence="2 3">
    <name type="scientific">Phytohabitans flavus</name>
    <dbReference type="NCBI Taxonomy" id="1076124"/>
    <lineage>
        <taxon>Bacteria</taxon>
        <taxon>Bacillati</taxon>
        <taxon>Actinomycetota</taxon>
        <taxon>Actinomycetes</taxon>
        <taxon>Micromonosporales</taxon>
        <taxon>Micromonosporaceae</taxon>
    </lineage>
</organism>
<feature type="domain" description="N-acetyltransferase" evidence="1">
    <location>
        <begin position="70"/>
        <end position="220"/>
    </location>
</feature>
<evidence type="ECO:0000259" key="1">
    <source>
        <dbReference type="PROSITE" id="PS51186"/>
    </source>
</evidence>
<keyword evidence="3" id="KW-1185">Reference proteome</keyword>
<evidence type="ECO:0000313" key="3">
    <source>
        <dbReference type="Proteomes" id="UP000502508"/>
    </source>
</evidence>
<dbReference type="GO" id="GO:0016747">
    <property type="term" value="F:acyltransferase activity, transferring groups other than amino-acyl groups"/>
    <property type="evidence" value="ECO:0007669"/>
    <property type="project" value="InterPro"/>
</dbReference>
<dbReference type="InterPro" id="IPR000182">
    <property type="entry name" value="GNAT_dom"/>
</dbReference>
<dbReference type="Gene3D" id="3.40.630.30">
    <property type="match status" value="1"/>
</dbReference>
<dbReference type="RefSeq" id="WP_173037583.1">
    <property type="nucleotide sequence ID" value="NZ_AP022870.1"/>
</dbReference>
<dbReference type="InterPro" id="IPR016181">
    <property type="entry name" value="Acyl_CoA_acyltransferase"/>
</dbReference>
<reference evidence="2 3" key="2">
    <citation type="submission" date="2020-03" db="EMBL/GenBank/DDBJ databases">
        <authorList>
            <person name="Ichikawa N."/>
            <person name="Kimura A."/>
            <person name="Kitahashi Y."/>
            <person name="Uohara A."/>
        </authorList>
    </citation>
    <scope>NUCLEOTIDE SEQUENCE [LARGE SCALE GENOMIC DNA]</scope>
    <source>
        <strain evidence="2 3">NBRC 107702</strain>
    </source>
</reference>
<dbReference type="CDD" id="cd04301">
    <property type="entry name" value="NAT_SF"/>
    <property type="match status" value="1"/>
</dbReference>
<reference evidence="2 3" key="1">
    <citation type="submission" date="2020-03" db="EMBL/GenBank/DDBJ databases">
        <title>Whole genome shotgun sequence of Phytohabitans flavus NBRC 107702.</title>
        <authorList>
            <person name="Komaki H."/>
            <person name="Tamura T."/>
        </authorList>
    </citation>
    <scope>NUCLEOTIDE SEQUENCE [LARGE SCALE GENOMIC DNA]</scope>
    <source>
        <strain evidence="2 3">NBRC 107702</strain>
    </source>
</reference>
<gene>
    <name evidence="2" type="ORF">Pflav_043390</name>
</gene>
<name>A0A6F8XVV2_9ACTN</name>
<dbReference type="AlphaFoldDB" id="A0A6F8XVV2"/>
<evidence type="ECO:0000313" key="2">
    <source>
        <dbReference type="EMBL" id="BCB77929.1"/>
    </source>
</evidence>
<protein>
    <recommendedName>
        <fullName evidence="1">N-acetyltransferase domain-containing protein</fullName>
    </recommendedName>
</protein>
<dbReference type="Proteomes" id="UP000502508">
    <property type="component" value="Chromosome"/>
</dbReference>